<sequence>MNDFITLTDQPMRGDDAGVLALTTSRRYEPSTEPYSRPRHDDVTIYGPYMDLVLEPGEYGCVLGVSNTADAGEGPVYYKRKSDGAIEVIDRLNGHAPNAGQDAADECLSKFGFRPTPESPHEVRHSAYIRHDPFVLYDRMYEVESGLVDPNENVVTGPKCPNCGTAGSFTDELNLQIYIKTRRCDNCNASSDFVRRDKLPAHDGQCSCGGEFERRDLQYPDLGSTAYECSGCGIVTFDTLTRDRDELAPHVPYRERDSVHPDYRGFYDGHGENSVWPPELA</sequence>
<dbReference type="RefSeq" id="WP_151139993.1">
    <property type="nucleotide sequence ID" value="NZ_VZUS01000006.1"/>
</dbReference>
<accession>A0A643JUH9</accession>
<organism evidence="1">
    <name type="scientific">Haloferax sp. CBA1149</name>
    <dbReference type="NCBI Taxonomy" id="2650753"/>
    <lineage>
        <taxon>Archaea</taxon>
        <taxon>Methanobacteriati</taxon>
        <taxon>Methanobacteriota</taxon>
        <taxon>Stenosarchaea group</taxon>
        <taxon>Halobacteria</taxon>
        <taxon>Halobacteriales</taxon>
        <taxon>Haloferacaceae</taxon>
        <taxon>Haloferax</taxon>
    </lineage>
</organism>
<dbReference type="AlphaFoldDB" id="A0A643JUH9"/>
<gene>
    <name evidence="1" type="ORF">Hfx1149_17370</name>
</gene>
<evidence type="ECO:0000313" key="1">
    <source>
        <dbReference type="EMBL" id="KAB1184829.1"/>
    </source>
</evidence>
<protein>
    <submittedName>
        <fullName evidence="1">Uncharacterized protein</fullName>
    </submittedName>
</protein>
<dbReference type="EMBL" id="VZUS01000006">
    <property type="protein sequence ID" value="KAB1184829.1"/>
    <property type="molecule type" value="Genomic_DNA"/>
</dbReference>
<reference evidence="1" key="1">
    <citation type="submission" date="2019-09" db="EMBL/GenBank/DDBJ databases">
        <title>Genomic analysis of Haloferax sp. CBA1149.</title>
        <authorList>
            <person name="Roh S.W."/>
        </authorList>
    </citation>
    <scope>NUCLEOTIDE SEQUENCE</scope>
    <source>
        <strain evidence="1">CBA1149</strain>
    </source>
</reference>
<proteinExistence type="predicted"/>
<comment type="caution">
    <text evidence="1">The sequence shown here is derived from an EMBL/GenBank/DDBJ whole genome shotgun (WGS) entry which is preliminary data.</text>
</comment>
<name>A0A643JUH9_9EURY</name>